<comment type="caution">
    <text evidence="2">The sequence shown here is derived from an EMBL/GenBank/DDBJ whole genome shotgun (WGS) entry which is preliminary data.</text>
</comment>
<dbReference type="Pfam" id="PF00665">
    <property type="entry name" value="rve"/>
    <property type="match status" value="1"/>
</dbReference>
<dbReference type="SUPFAM" id="SSF53098">
    <property type="entry name" value="Ribonuclease H-like"/>
    <property type="match status" value="1"/>
</dbReference>
<dbReference type="GO" id="GO:0015074">
    <property type="term" value="P:DNA integration"/>
    <property type="evidence" value="ECO:0007669"/>
    <property type="project" value="InterPro"/>
</dbReference>
<dbReference type="InterPro" id="IPR036397">
    <property type="entry name" value="RNaseH_sf"/>
</dbReference>
<dbReference type="PANTHER" id="PTHR46585:SF1">
    <property type="entry name" value="CHROMO DOMAIN-CONTAINING PROTEIN"/>
    <property type="match status" value="1"/>
</dbReference>
<dbReference type="Gene3D" id="3.30.420.10">
    <property type="entry name" value="Ribonuclease H-like superfamily/Ribonuclease H"/>
    <property type="match status" value="1"/>
</dbReference>
<dbReference type="EMBL" id="JAIZAY010000014">
    <property type="protein sequence ID" value="KAJ8030051.1"/>
    <property type="molecule type" value="Genomic_DNA"/>
</dbReference>
<dbReference type="GO" id="GO:0003676">
    <property type="term" value="F:nucleic acid binding"/>
    <property type="evidence" value="ECO:0007669"/>
    <property type="project" value="InterPro"/>
</dbReference>
<dbReference type="Proteomes" id="UP001152320">
    <property type="component" value="Chromosome 14"/>
</dbReference>
<organism evidence="2 3">
    <name type="scientific">Holothuria leucospilota</name>
    <name type="common">Black long sea cucumber</name>
    <name type="synonym">Mertensiothuria leucospilota</name>
    <dbReference type="NCBI Taxonomy" id="206669"/>
    <lineage>
        <taxon>Eukaryota</taxon>
        <taxon>Metazoa</taxon>
        <taxon>Echinodermata</taxon>
        <taxon>Eleutherozoa</taxon>
        <taxon>Echinozoa</taxon>
        <taxon>Holothuroidea</taxon>
        <taxon>Aspidochirotacea</taxon>
        <taxon>Aspidochirotida</taxon>
        <taxon>Holothuriidae</taxon>
        <taxon>Holothuria</taxon>
    </lineage>
</organism>
<proteinExistence type="predicted"/>
<gene>
    <name evidence="2" type="ORF">HOLleu_29625</name>
</gene>
<protein>
    <recommendedName>
        <fullName evidence="1">Integrase catalytic domain-containing protein</fullName>
    </recommendedName>
</protein>
<dbReference type="OrthoDB" id="5979489at2759"/>
<dbReference type="AlphaFoldDB" id="A0A9Q1BP30"/>
<accession>A0A9Q1BP30</accession>
<keyword evidence="3" id="KW-1185">Reference proteome</keyword>
<dbReference type="Gene3D" id="3.40.395.10">
    <property type="entry name" value="Adenoviral Proteinase, Chain A"/>
    <property type="match status" value="1"/>
</dbReference>
<sequence>MEAYLSNLYYDPSHPAAFGGVRAIKRAAKRDKQDISNKDIVAWLEGRDAYTLHKPTRKSFKRNKVIVSGIDSQWQADLVDVSAFAKQNKGHRYILTCIDILSKFAWARALKDKTSNSVVRAFRSILKEQNRKPQTLQTDKGKEFLNKPFQKFLRDKKIHFFTTNNETKASVVERFNRTLKTKMWRYFTANGTRRYVDVLQKFLAGYNKSHHRSIGMAPKDVNEYCQEEVWQRLYGNVDAKDAAERGFKFALGDTVRISMATRPFRKGYLPQWTDEVFTVARRIRRTPPVYRLKDYGGEMVEEPRAVGHTRVPLLRVVNVRQRYGEDTSIEKGQWIEYHPIANITDSGPIEFFVSGSSEEYVDLAQTQLYVKAKITLADGGNIPADAKVGPVNLFLHSMFSQIDVSLNERLISPSTPTYPYRAMMETLLSYGSDAKHSQLTSALFYKDTAGRIAQSDPTAAGDAANHGLQKRYAFTKGSKTVDMLGPIHSDIFFQDKYLLNGVDMKLKLIRSKDTFCLMSGDADVEYKVVVKEAALFVRKVKLNPGVTLAHARALEKATAKYPQLPKRIIVGCVRNTAFNGSFLENPFNFEHFGANFLAVYMDGEQIPYKPLKPSFTEDGGANYIRAYHTLFSGTDKMNQDEGNAISRKDYPGGYTLYAFDLTPDLSSGGHYNLVKQGNLRMEMQFEQPLATTVNVVVYAEMDNIIEIDRARVFPSDGLVRLNPIFPCAIVVNTEQGHLPGSHWVAIFISEHRLGEYFDSYGLPPSVIPDIASFLDRVCVGQRNNKVTLQGLFSTVCGQYAVYFLLHKSRGWSLEEITSWFTHDPEVNDQLVHGFIEKHFPCVDEPIYDHSFNTQVSTARLQRGGLGI</sequence>
<feature type="domain" description="Integrase catalytic" evidence="1">
    <location>
        <begin position="51"/>
        <end position="226"/>
    </location>
</feature>
<dbReference type="InterPro" id="IPR012337">
    <property type="entry name" value="RNaseH-like_sf"/>
</dbReference>
<evidence type="ECO:0000259" key="1">
    <source>
        <dbReference type="PROSITE" id="PS50994"/>
    </source>
</evidence>
<dbReference type="PROSITE" id="PS50994">
    <property type="entry name" value="INTEGRASE"/>
    <property type="match status" value="1"/>
</dbReference>
<reference evidence="2" key="1">
    <citation type="submission" date="2021-10" db="EMBL/GenBank/DDBJ databases">
        <title>Tropical sea cucumber genome reveals ecological adaptation and Cuvierian tubules defense mechanism.</title>
        <authorList>
            <person name="Chen T."/>
        </authorList>
    </citation>
    <scope>NUCLEOTIDE SEQUENCE</scope>
    <source>
        <strain evidence="2">Nanhai2018</strain>
        <tissue evidence="2">Muscle</tissue>
    </source>
</reference>
<evidence type="ECO:0000313" key="2">
    <source>
        <dbReference type="EMBL" id="KAJ8030051.1"/>
    </source>
</evidence>
<dbReference type="InterPro" id="IPR001584">
    <property type="entry name" value="Integrase_cat-core"/>
</dbReference>
<dbReference type="PANTHER" id="PTHR46585">
    <property type="entry name" value="INTEGRASE CORE DOMAIN CONTAINING PROTEIN"/>
    <property type="match status" value="1"/>
</dbReference>
<evidence type="ECO:0000313" key="3">
    <source>
        <dbReference type="Proteomes" id="UP001152320"/>
    </source>
</evidence>
<name>A0A9Q1BP30_HOLLE</name>